<reference evidence="2 3" key="1">
    <citation type="journal article" date="2023" name="Genes (Basel)">
        <title>Chromosome-Level Genome Assembly and Circadian Gene Repertoire of the Patagonia Blennie Eleginops maclovinus-The Closest Ancestral Proxy of Antarctic Cryonotothenioids.</title>
        <authorList>
            <person name="Cheng C.C."/>
            <person name="Rivera-Colon A.G."/>
            <person name="Minhas B.F."/>
            <person name="Wilson L."/>
            <person name="Rayamajhi N."/>
            <person name="Vargas-Chacoff L."/>
            <person name="Catchen J.M."/>
        </authorList>
    </citation>
    <scope>NUCLEOTIDE SEQUENCE [LARGE SCALE GENOMIC DNA]</scope>
    <source>
        <strain evidence="2">JMC-PN-2008</strain>
    </source>
</reference>
<feature type="compositionally biased region" description="Basic and acidic residues" evidence="1">
    <location>
        <begin position="1"/>
        <end position="11"/>
    </location>
</feature>
<dbReference type="EMBL" id="JAUZQC010000005">
    <property type="protein sequence ID" value="KAK5871324.1"/>
    <property type="molecule type" value="Genomic_DNA"/>
</dbReference>
<protein>
    <submittedName>
        <fullName evidence="2">Uncharacterized protein</fullName>
    </submittedName>
</protein>
<accession>A0AAN7Y3D5</accession>
<dbReference type="Proteomes" id="UP001346869">
    <property type="component" value="Unassembled WGS sequence"/>
</dbReference>
<organism evidence="2 3">
    <name type="scientific">Eleginops maclovinus</name>
    <name type="common">Patagonian blennie</name>
    <name type="synonym">Eleginus maclovinus</name>
    <dbReference type="NCBI Taxonomy" id="56733"/>
    <lineage>
        <taxon>Eukaryota</taxon>
        <taxon>Metazoa</taxon>
        <taxon>Chordata</taxon>
        <taxon>Craniata</taxon>
        <taxon>Vertebrata</taxon>
        <taxon>Euteleostomi</taxon>
        <taxon>Actinopterygii</taxon>
        <taxon>Neopterygii</taxon>
        <taxon>Teleostei</taxon>
        <taxon>Neoteleostei</taxon>
        <taxon>Acanthomorphata</taxon>
        <taxon>Eupercaria</taxon>
        <taxon>Perciformes</taxon>
        <taxon>Notothenioidei</taxon>
        <taxon>Eleginopidae</taxon>
        <taxon>Eleginops</taxon>
    </lineage>
</organism>
<dbReference type="AlphaFoldDB" id="A0AAN7Y3D5"/>
<keyword evidence="3" id="KW-1185">Reference proteome</keyword>
<gene>
    <name evidence="2" type="ORF">PBY51_004210</name>
</gene>
<evidence type="ECO:0000256" key="1">
    <source>
        <dbReference type="SAM" id="MobiDB-lite"/>
    </source>
</evidence>
<feature type="region of interest" description="Disordered" evidence="1">
    <location>
        <begin position="1"/>
        <end position="31"/>
    </location>
</feature>
<evidence type="ECO:0000313" key="3">
    <source>
        <dbReference type="Proteomes" id="UP001346869"/>
    </source>
</evidence>
<comment type="caution">
    <text evidence="2">The sequence shown here is derived from an EMBL/GenBank/DDBJ whole genome shotgun (WGS) entry which is preliminary data.</text>
</comment>
<evidence type="ECO:0000313" key="2">
    <source>
        <dbReference type="EMBL" id="KAK5871324.1"/>
    </source>
</evidence>
<name>A0AAN7Y3D5_ELEMC</name>
<reference evidence="2 3" key="2">
    <citation type="journal article" date="2023" name="Mol. Biol. Evol.">
        <title>Genomics of Secondarily Temperate Adaptation in the Only Non-Antarctic Icefish.</title>
        <authorList>
            <person name="Rivera-Colon A.G."/>
            <person name="Rayamajhi N."/>
            <person name="Minhas B.F."/>
            <person name="Madrigal G."/>
            <person name="Bilyk K.T."/>
            <person name="Yoon V."/>
            <person name="Hune M."/>
            <person name="Gregory S."/>
            <person name="Cheng C.H.C."/>
            <person name="Catchen J.M."/>
        </authorList>
    </citation>
    <scope>NUCLEOTIDE SEQUENCE [LARGE SCALE GENOMIC DNA]</scope>
    <source>
        <strain evidence="2">JMC-PN-2008</strain>
    </source>
</reference>
<proteinExistence type="predicted"/>
<sequence length="75" mass="8154">MVYGADHEHHRPAIPIGGTNPVGRGEAHPLQTDLHPLVSIKSISSTDKSNSSNPTVRDSRRLRFVFTILSTPPGE</sequence>